<comment type="caution">
    <text evidence="1">The sequence shown here is derived from an EMBL/GenBank/DDBJ whole genome shotgun (WGS) entry which is preliminary data.</text>
</comment>
<gene>
    <name evidence="1" type="ORF">PR048_013433</name>
</gene>
<evidence type="ECO:0000313" key="2">
    <source>
        <dbReference type="Proteomes" id="UP001159363"/>
    </source>
</evidence>
<sequence length="80" mass="9071">MILGLSFLTETKAIINFQSHILTFGMATCSNIDSIRNKLNVDQHKKLKETLAEFSDVITKRLGCCKTMPYHIKVSDEEPI</sequence>
<protein>
    <submittedName>
        <fullName evidence="1">Uncharacterized protein</fullName>
    </submittedName>
</protein>
<name>A0ABQ9HS63_9NEOP</name>
<accession>A0ABQ9HS63</accession>
<keyword evidence="2" id="KW-1185">Reference proteome</keyword>
<evidence type="ECO:0000313" key="1">
    <source>
        <dbReference type="EMBL" id="KAJ8887218.1"/>
    </source>
</evidence>
<reference evidence="1 2" key="1">
    <citation type="submission" date="2023-02" db="EMBL/GenBank/DDBJ databases">
        <title>LHISI_Scaffold_Assembly.</title>
        <authorList>
            <person name="Stuart O.P."/>
            <person name="Cleave R."/>
            <person name="Magrath M.J.L."/>
            <person name="Mikheyev A.S."/>
        </authorList>
    </citation>
    <scope>NUCLEOTIDE SEQUENCE [LARGE SCALE GENOMIC DNA]</scope>
    <source>
        <strain evidence="1">Daus_M_001</strain>
        <tissue evidence="1">Leg muscle</tissue>
    </source>
</reference>
<organism evidence="1 2">
    <name type="scientific">Dryococelus australis</name>
    <dbReference type="NCBI Taxonomy" id="614101"/>
    <lineage>
        <taxon>Eukaryota</taxon>
        <taxon>Metazoa</taxon>
        <taxon>Ecdysozoa</taxon>
        <taxon>Arthropoda</taxon>
        <taxon>Hexapoda</taxon>
        <taxon>Insecta</taxon>
        <taxon>Pterygota</taxon>
        <taxon>Neoptera</taxon>
        <taxon>Polyneoptera</taxon>
        <taxon>Phasmatodea</taxon>
        <taxon>Verophasmatodea</taxon>
        <taxon>Anareolatae</taxon>
        <taxon>Phasmatidae</taxon>
        <taxon>Eurycanthinae</taxon>
        <taxon>Dryococelus</taxon>
    </lineage>
</organism>
<dbReference type="EMBL" id="JARBHB010000004">
    <property type="protein sequence ID" value="KAJ8887218.1"/>
    <property type="molecule type" value="Genomic_DNA"/>
</dbReference>
<proteinExistence type="predicted"/>
<dbReference type="Proteomes" id="UP001159363">
    <property type="component" value="Chromosome X"/>
</dbReference>